<protein>
    <submittedName>
        <fullName evidence="3">Peptidase</fullName>
    </submittedName>
</protein>
<sequence>MKKALLGIIILLVICIGAGSLIYFNSMKPVRAAESKAVELAKKETDLAEIEDFHLYHGTETYYVIEGKDHDGTSIYVWVPEKKGKIITRKQSEGISRNEAINRLKQEKNPAEIMSVRLGMENNIPLWEIHYRSGSDLINYYYIDFKTGEWLKKIENL</sequence>
<dbReference type="SUPFAM" id="SSF54403">
    <property type="entry name" value="Cystatin/monellin"/>
    <property type="match status" value="2"/>
</dbReference>
<dbReference type="Proteomes" id="UP000037109">
    <property type="component" value="Unassembled WGS sequence"/>
</dbReference>
<evidence type="ECO:0000259" key="2">
    <source>
        <dbReference type="Pfam" id="PF17881"/>
    </source>
</evidence>
<name>A0A0M0GBH5_SPOGL</name>
<dbReference type="RefSeq" id="WP_053434609.1">
    <property type="nucleotide sequence ID" value="NZ_LGUF01000007.1"/>
</dbReference>
<dbReference type="InterPro" id="IPR046350">
    <property type="entry name" value="Cystatin_sf"/>
</dbReference>
<accession>A0A0M0GBH5</accession>
<reference evidence="4" key="1">
    <citation type="submission" date="2015-07" db="EMBL/GenBank/DDBJ databases">
        <title>Fjat-10036 dsm4.</title>
        <authorList>
            <person name="Liu B."/>
            <person name="Wang J."/>
            <person name="Zhu Y."/>
            <person name="Liu G."/>
            <person name="Chen Q."/>
            <person name="Chen Z."/>
            <person name="Lan J."/>
            <person name="Che J."/>
            <person name="Ge C."/>
            <person name="Shi H."/>
            <person name="Pan Z."/>
            <person name="Liu X."/>
        </authorList>
    </citation>
    <scope>NUCLEOTIDE SEQUENCE [LARGE SCALE GENOMIC DNA]</scope>
    <source>
        <strain evidence="4">DSM 4</strain>
    </source>
</reference>
<evidence type="ECO:0000313" key="4">
    <source>
        <dbReference type="Proteomes" id="UP000037109"/>
    </source>
</evidence>
<organism evidence="3 4">
    <name type="scientific">Sporosarcina globispora</name>
    <name type="common">Bacillus globisporus</name>
    <dbReference type="NCBI Taxonomy" id="1459"/>
    <lineage>
        <taxon>Bacteria</taxon>
        <taxon>Bacillati</taxon>
        <taxon>Bacillota</taxon>
        <taxon>Bacilli</taxon>
        <taxon>Bacillales</taxon>
        <taxon>Caryophanaceae</taxon>
        <taxon>Sporosarcina</taxon>
    </lineage>
</organism>
<dbReference type="InterPro" id="IPR025711">
    <property type="entry name" value="PepSY"/>
</dbReference>
<feature type="domain" description="PepSY" evidence="1">
    <location>
        <begin position="95"/>
        <end position="152"/>
    </location>
</feature>
<dbReference type="InterPro" id="IPR041401">
    <property type="entry name" value="TseB-like_dom"/>
</dbReference>
<comment type="caution">
    <text evidence="3">The sequence shown here is derived from an EMBL/GenBank/DDBJ whole genome shotgun (WGS) entry which is preliminary data.</text>
</comment>
<dbReference type="Pfam" id="PF17881">
    <property type="entry name" value="TseB"/>
    <property type="match status" value="1"/>
</dbReference>
<gene>
    <name evidence="3" type="ORF">AF332_10820</name>
</gene>
<dbReference type="EMBL" id="LGUF01000007">
    <property type="protein sequence ID" value="KON87265.1"/>
    <property type="molecule type" value="Genomic_DNA"/>
</dbReference>
<evidence type="ECO:0000313" key="3">
    <source>
        <dbReference type="EMBL" id="KON87265.1"/>
    </source>
</evidence>
<keyword evidence="4" id="KW-1185">Reference proteome</keyword>
<dbReference type="OrthoDB" id="2381181at2"/>
<dbReference type="AlphaFoldDB" id="A0A0M0GBH5"/>
<dbReference type="STRING" id="1459.AF332_10820"/>
<proteinExistence type="predicted"/>
<dbReference type="Gene3D" id="3.10.450.40">
    <property type="match status" value="2"/>
</dbReference>
<dbReference type="Pfam" id="PF03413">
    <property type="entry name" value="PepSY"/>
    <property type="match status" value="1"/>
</dbReference>
<evidence type="ECO:0000259" key="1">
    <source>
        <dbReference type="Pfam" id="PF03413"/>
    </source>
</evidence>
<feature type="domain" description="Cell wall elongation regulator TseB-like" evidence="2">
    <location>
        <begin position="36"/>
        <end position="80"/>
    </location>
</feature>
<dbReference type="PATRIC" id="fig|1459.3.peg.2306"/>